<evidence type="ECO:0000259" key="4">
    <source>
        <dbReference type="Pfam" id="PF05433"/>
    </source>
</evidence>
<protein>
    <submittedName>
        <fullName evidence="5">Surface antigen</fullName>
    </submittedName>
</protein>
<accession>A0A839V5M2</accession>
<dbReference type="PANTHER" id="PTHR35603">
    <property type="match status" value="1"/>
</dbReference>
<sequence length="156" mass="16506">MMIRLARTLLVALLSLLLLGGCQNLSTREGVATGIGGLVGGALGHQVGGGSGRTIATVIGAGLGAWIGKEIGTRLTPADQQAMDATLDHAPDGQSERWRNPETGNAYTMTPRRTYQDGARQCRDFNLEVVVDGERRSTNGTACRRPDGQSWNTVEA</sequence>
<name>A0A839V5M2_9GAMM</name>
<evidence type="ECO:0000313" key="6">
    <source>
        <dbReference type="Proteomes" id="UP000547614"/>
    </source>
</evidence>
<dbReference type="PANTHER" id="PTHR35603:SF2">
    <property type="entry name" value="OUTER MEMBRANE LIPOPROTEIN"/>
    <property type="match status" value="1"/>
</dbReference>
<dbReference type="InterPro" id="IPR008816">
    <property type="entry name" value="Gly_zipper_2TM_dom"/>
</dbReference>
<evidence type="ECO:0000256" key="3">
    <source>
        <dbReference type="SAM" id="MobiDB-lite"/>
    </source>
</evidence>
<evidence type="ECO:0000313" key="5">
    <source>
        <dbReference type="EMBL" id="MBB3190672.1"/>
    </source>
</evidence>
<dbReference type="PROSITE" id="PS51257">
    <property type="entry name" value="PROKAR_LIPOPROTEIN"/>
    <property type="match status" value="1"/>
</dbReference>
<dbReference type="AlphaFoldDB" id="A0A839V5M2"/>
<dbReference type="InterPro" id="IPR016364">
    <property type="entry name" value="Surface_antigen_Rickettsia"/>
</dbReference>
<dbReference type="PIRSF" id="PIRSF002721">
    <property type="entry name" value="Surface_antigen_Rickettsia"/>
    <property type="match status" value="1"/>
</dbReference>
<organism evidence="5 6">
    <name type="scientific">Halomonas cerina</name>
    <dbReference type="NCBI Taxonomy" id="447424"/>
    <lineage>
        <taxon>Bacteria</taxon>
        <taxon>Pseudomonadati</taxon>
        <taxon>Pseudomonadota</taxon>
        <taxon>Gammaproteobacteria</taxon>
        <taxon>Oceanospirillales</taxon>
        <taxon>Halomonadaceae</taxon>
        <taxon>Halomonas</taxon>
    </lineage>
</organism>
<dbReference type="GO" id="GO:0019867">
    <property type="term" value="C:outer membrane"/>
    <property type="evidence" value="ECO:0007669"/>
    <property type="project" value="InterPro"/>
</dbReference>
<comment type="subcellular location">
    <subcellularLocation>
        <location evidence="1">Membrane</location>
    </subcellularLocation>
</comment>
<keyword evidence="6" id="KW-1185">Reference proteome</keyword>
<evidence type="ECO:0000256" key="1">
    <source>
        <dbReference type="ARBA" id="ARBA00004370"/>
    </source>
</evidence>
<dbReference type="InterPro" id="IPR051407">
    <property type="entry name" value="Bact_OM_lipoprot/Surf_antigen"/>
</dbReference>
<dbReference type="RefSeq" id="WP_183325472.1">
    <property type="nucleotide sequence ID" value="NZ_JACHXP010000008.1"/>
</dbReference>
<dbReference type="EMBL" id="JACHXP010000008">
    <property type="protein sequence ID" value="MBB3190672.1"/>
    <property type="molecule type" value="Genomic_DNA"/>
</dbReference>
<feature type="region of interest" description="Disordered" evidence="3">
    <location>
        <begin position="137"/>
        <end position="156"/>
    </location>
</feature>
<feature type="domain" description="Glycine zipper 2TM" evidence="4">
    <location>
        <begin position="32"/>
        <end position="72"/>
    </location>
</feature>
<evidence type="ECO:0000256" key="2">
    <source>
        <dbReference type="ARBA" id="ARBA00023136"/>
    </source>
</evidence>
<proteinExistence type="predicted"/>
<dbReference type="Proteomes" id="UP000547614">
    <property type="component" value="Unassembled WGS sequence"/>
</dbReference>
<gene>
    <name evidence="5" type="ORF">FHR94_001906</name>
</gene>
<keyword evidence="2" id="KW-0472">Membrane</keyword>
<reference evidence="5 6" key="1">
    <citation type="submission" date="2020-08" db="EMBL/GenBank/DDBJ databases">
        <title>Genomic Encyclopedia of Type Strains, Phase III (KMG-III): the genomes of soil and plant-associated and newly described type strains.</title>
        <authorList>
            <person name="Whitman W."/>
        </authorList>
    </citation>
    <scope>NUCLEOTIDE SEQUENCE [LARGE SCALE GENOMIC DNA]</scope>
    <source>
        <strain evidence="5 6">CECT 7282</strain>
    </source>
</reference>
<dbReference type="Pfam" id="PF05433">
    <property type="entry name" value="Rick_17kDa_Anti"/>
    <property type="match status" value="1"/>
</dbReference>
<comment type="caution">
    <text evidence="5">The sequence shown here is derived from an EMBL/GenBank/DDBJ whole genome shotgun (WGS) entry which is preliminary data.</text>
</comment>